<evidence type="ECO:0000313" key="4">
    <source>
        <dbReference type="Proteomes" id="UP000813385"/>
    </source>
</evidence>
<dbReference type="GO" id="GO:0016787">
    <property type="term" value="F:hydrolase activity"/>
    <property type="evidence" value="ECO:0007669"/>
    <property type="project" value="InterPro"/>
</dbReference>
<dbReference type="InterPro" id="IPR004843">
    <property type="entry name" value="Calcineurin-like_PHP"/>
</dbReference>
<organism evidence="3 4">
    <name type="scientific">Plectosphaerella cucumerina</name>
    <dbReference type="NCBI Taxonomy" id="40658"/>
    <lineage>
        <taxon>Eukaryota</taxon>
        <taxon>Fungi</taxon>
        <taxon>Dikarya</taxon>
        <taxon>Ascomycota</taxon>
        <taxon>Pezizomycotina</taxon>
        <taxon>Sordariomycetes</taxon>
        <taxon>Hypocreomycetidae</taxon>
        <taxon>Glomerellales</taxon>
        <taxon>Plectosphaerellaceae</taxon>
        <taxon>Plectosphaerella</taxon>
    </lineage>
</organism>
<dbReference type="InterPro" id="IPR051693">
    <property type="entry name" value="UPF0046_metallophosphoest"/>
</dbReference>
<dbReference type="PANTHER" id="PTHR12905">
    <property type="entry name" value="METALLOPHOSPHOESTERASE"/>
    <property type="match status" value="1"/>
</dbReference>
<dbReference type="PANTHER" id="PTHR12905:SF16">
    <property type="entry name" value="SER_THR PROTEIN PHOSPHATASE FAMILY PROTEIN (AFU_ORTHOLOGUE AFUA_1G06000)"/>
    <property type="match status" value="1"/>
</dbReference>
<dbReference type="Proteomes" id="UP000813385">
    <property type="component" value="Unassembled WGS sequence"/>
</dbReference>
<name>A0A8K0TM01_9PEZI</name>
<dbReference type="SUPFAM" id="SSF56300">
    <property type="entry name" value="Metallo-dependent phosphatases"/>
    <property type="match status" value="1"/>
</dbReference>
<reference evidence="3" key="1">
    <citation type="journal article" date="2021" name="Nat. Commun.">
        <title>Genetic determinants of endophytism in the Arabidopsis root mycobiome.</title>
        <authorList>
            <person name="Mesny F."/>
            <person name="Miyauchi S."/>
            <person name="Thiergart T."/>
            <person name="Pickel B."/>
            <person name="Atanasova L."/>
            <person name="Karlsson M."/>
            <person name="Huettel B."/>
            <person name="Barry K.W."/>
            <person name="Haridas S."/>
            <person name="Chen C."/>
            <person name="Bauer D."/>
            <person name="Andreopoulos W."/>
            <person name="Pangilinan J."/>
            <person name="LaButti K."/>
            <person name="Riley R."/>
            <person name="Lipzen A."/>
            <person name="Clum A."/>
            <person name="Drula E."/>
            <person name="Henrissat B."/>
            <person name="Kohler A."/>
            <person name="Grigoriev I.V."/>
            <person name="Martin F.M."/>
            <person name="Hacquard S."/>
        </authorList>
    </citation>
    <scope>NUCLEOTIDE SEQUENCE</scope>
    <source>
        <strain evidence="3">MPI-CAGE-AT-0016</strain>
    </source>
</reference>
<dbReference type="InterPro" id="IPR029052">
    <property type="entry name" value="Metallo-depent_PP-like"/>
</dbReference>
<evidence type="ECO:0000313" key="3">
    <source>
        <dbReference type="EMBL" id="KAH7362843.1"/>
    </source>
</evidence>
<feature type="compositionally biased region" description="Basic and acidic residues" evidence="1">
    <location>
        <begin position="8"/>
        <end position="22"/>
    </location>
</feature>
<gene>
    <name evidence="3" type="ORF">B0T11DRAFT_306074</name>
</gene>
<dbReference type="Gene3D" id="3.60.21.10">
    <property type="match status" value="1"/>
</dbReference>
<feature type="region of interest" description="Disordered" evidence="1">
    <location>
        <begin position="322"/>
        <end position="343"/>
    </location>
</feature>
<dbReference type="AlphaFoldDB" id="A0A8K0TM01"/>
<keyword evidence="4" id="KW-1185">Reference proteome</keyword>
<sequence length="399" mass="43368">MSNQISDPKPHKARDTSPEPRKPVLRRTRFVLVSDTHNATPHLPRGDVLIHAGDITNRGTQKELSRSIQWLEKADFEAKIVIAGNHDVTLDADFYARQGHALHAQQSQDPQACKALLTSSSSLIYLEHSSQQIKLTSPQGPRTTFTIFGSPFSPRDPAHDPSFGAFTYPAPPLHDLSPSTTRSPSDLPSLWDAIPLDADVVVTHTPARTHLDEAPSRRAKGCEALRRALWRVRPRLAVCGHVHEARGVERVTWDLDCGNVAFKEAGITPWDDPGVEGRKMSVVGLGGRNGSPLQNDGSRGLDHVEKQETGDALRIPPAGIDEAGPPITPGTHPTIGTLGLGGRDPSSMRCDTVALLGRTGRRETCFVNCAIMATSYPQTGGRVMNKPIVVDIDLPAWDE</sequence>
<feature type="region of interest" description="Disordered" evidence="1">
    <location>
        <begin position="1"/>
        <end position="26"/>
    </location>
</feature>
<dbReference type="EMBL" id="JAGPXD010000003">
    <property type="protein sequence ID" value="KAH7362843.1"/>
    <property type="molecule type" value="Genomic_DNA"/>
</dbReference>
<comment type="caution">
    <text evidence="3">The sequence shown here is derived from an EMBL/GenBank/DDBJ whole genome shotgun (WGS) entry which is preliminary data.</text>
</comment>
<dbReference type="CDD" id="cd07379">
    <property type="entry name" value="MPP_239FB"/>
    <property type="match status" value="1"/>
</dbReference>
<evidence type="ECO:0000256" key="1">
    <source>
        <dbReference type="SAM" id="MobiDB-lite"/>
    </source>
</evidence>
<dbReference type="Pfam" id="PF00149">
    <property type="entry name" value="Metallophos"/>
    <property type="match status" value="1"/>
</dbReference>
<accession>A0A8K0TM01</accession>
<evidence type="ECO:0000259" key="2">
    <source>
        <dbReference type="Pfam" id="PF00149"/>
    </source>
</evidence>
<dbReference type="OrthoDB" id="630188at2759"/>
<protein>
    <submittedName>
        <fullName evidence="3">Ser/Thr protein phosphatase family protein</fullName>
    </submittedName>
</protein>
<proteinExistence type="predicted"/>
<feature type="domain" description="Calcineurin-like phosphoesterase" evidence="2">
    <location>
        <begin position="30"/>
        <end position="244"/>
    </location>
</feature>